<proteinExistence type="predicted"/>
<dbReference type="AlphaFoldDB" id="A0A060R9K3"/>
<dbReference type="EMBL" id="HG934468">
    <property type="protein sequence ID" value="CDN30109.1"/>
    <property type="molecule type" value="Genomic_DNA"/>
</dbReference>
<dbReference type="InterPro" id="IPR055378">
    <property type="entry name" value="GH3_C"/>
</dbReference>
<dbReference type="InterPro" id="IPR055377">
    <property type="entry name" value="GH3_M"/>
</dbReference>
<protein>
    <submittedName>
        <fullName evidence="3">Putative auxin-regulated protein</fullName>
    </submittedName>
</protein>
<dbReference type="KEGG" id="rbc:BN938_0002"/>
<dbReference type="PANTHER" id="PTHR31901">
    <property type="entry name" value="GH3 DOMAIN-CONTAINING PROTEIN"/>
    <property type="match status" value="1"/>
</dbReference>
<evidence type="ECO:0000313" key="3">
    <source>
        <dbReference type="EMBL" id="CDN30109.1"/>
    </source>
</evidence>
<dbReference type="GO" id="GO:0005737">
    <property type="term" value="C:cytoplasm"/>
    <property type="evidence" value="ECO:0007669"/>
    <property type="project" value="TreeGrafter"/>
</dbReference>
<dbReference type="Pfam" id="PF23572">
    <property type="entry name" value="GH3_C"/>
    <property type="match status" value="1"/>
</dbReference>
<gene>
    <name evidence="3" type="ORF">BN938_0002</name>
</gene>
<accession>A0A060R9K3</accession>
<dbReference type="HOGENOM" id="CLU_016249_4_0_10"/>
<dbReference type="Pfam" id="PF03321">
    <property type="entry name" value="GH3"/>
    <property type="match status" value="1"/>
</dbReference>
<keyword evidence="4" id="KW-1185">Reference proteome</keyword>
<evidence type="ECO:0000313" key="4">
    <source>
        <dbReference type="Proteomes" id="UP000027616"/>
    </source>
</evidence>
<evidence type="ECO:0000259" key="2">
    <source>
        <dbReference type="Pfam" id="PF23572"/>
    </source>
</evidence>
<dbReference type="InterPro" id="IPR004993">
    <property type="entry name" value="GH3"/>
</dbReference>
<dbReference type="PATRIC" id="fig|1433126.3.peg.2"/>
<dbReference type="STRING" id="1433126.BN938_0002"/>
<evidence type="ECO:0000259" key="1">
    <source>
        <dbReference type="Pfam" id="PF23571"/>
    </source>
</evidence>
<feature type="domain" description="GH3 C-terminal" evidence="2">
    <location>
        <begin position="377"/>
        <end position="489"/>
    </location>
</feature>
<feature type="domain" description="GH3 middle" evidence="1">
    <location>
        <begin position="293"/>
        <end position="361"/>
    </location>
</feature>
<organism evidence="3 4">
    <name type="scientific">Mucinivorans hirudinis</name>
    <dbReference type="NCBI Taxonomy" id="1433126"/>
    <lineage>
        <taxon>Bacteria</taxon>
        <taxon>Pseudomonadati</taxon>
        <taxon>Bacteroidota</taxon>
        <taxon>Bacteroidia</taxon>
        <taxon>Bacteroidales</taxon>
        <taxon>Rikenellaceae</taxon>
        <taxon>Mucinivorans</taxon>
    </lineage>
</organism>
<name>A0A060R9K3_9BACT</name>
<dbReference type="eggNOG" id="COG0318">
    <property type="taxonomic scope" value="Bacteria"/>
</dbReference>
<dbReference type="PANTHER" id="PTHR31901:SF9">
    <property type="entry name" value="GH3 DOMAIN-CONTAINING PROTEIN"/>
    <property type="match status" value="1"/>
</dbReference>
<dbReference type="Proteomes" id="UP000027616">
    <property type="component" value="Chromosome I"/>
</dbReference>
<dbReference type="OrthoDB" id="5678283at2"/>
<dbReference type="Pfam" id="PF23571">
    <property type="entry name" value="GH3_M"/>
    <property type="match status" value="1"/>
</dbReference>
<dbReference type="GO" id="GO:0016881">
    <property type="term" value="F:acid-amino acid ligase activity"/>
    <property type="evidence" value="ECO:0007669"/>
    <property type="project" value="TreeGrafter"/>
</dbReference>
<sequence length="498" mass="56407">MNFFSFLIKKVSSGRIKEIDLMRKEPLSIQQKQLQRLINRSSECDYLRRYAVASENDFRRVLPVVCYEDFSGEIGRIMRGEGNVVVSEPVQWFSKSSGTTNDKSKYIPITPSSLHGCHFRGGRDVIGIFSHNYPASKAFHGKSLTLGGSHRVVRERSSVIAGDLSAILIQNTPAWFTIRRLPSKKVALEADFQRKIELICRETVSKNITNFAGVPSWNLLLMEKVLDYTGKSNISEVWKDMSLFVHGGISFEPYREQYKKLFPDEQMRYMETYNASEGFFAIADDPSDSAMLLMLDYGIYYEFIPMSSLDDHSTIIPLEGVKTGVNYAIIITTSGGLWRYLIGDTVEFTSVKPYKIRITGRTKQYINAFGEELMVDNAERALARACKQTGSVVSNYTVAPVFMAIGERGCHQWLVEFSTLPDSVENFGEVIDKTLQELNSDYEAKRKANTTLSQPIITIAPEGTFYKWMESRGKIGGQNKVPRLSNDRQTIEKILSTM</sequence>
<reference evidence="3 4" key="1">
    <citation type="journal article" date="2015" name="Genome Announc.">
        <title>Complete Genome Sequence of the Novel Leech Symbiont Mucinivorans hirudinis M3T.</title>
        <authorList>
            <person name="Nelson M.C."/>
            <person name="Bomar L."/>
            <person name="Graf J."/>
        </authorList>
    </citation>
    <scope>NUCLEOTIDE SEQUENCE [LARGE SCALE GENOMIC DNA]</scope>
    <source>
        <strain evidence="4">M3</strain>
    </source>
</reference>